<dbReference type="Gene3D" id="2.60.40.420">
    <property type="entry name" value="Cupredoxins - blue copper proteins"/>
    <property type="match status" value="1"/>
</dbReference>
<gene>
    <name evidence="2" type="ORF">E6K72_13285</name>
</gene>
<keyword evidence="1" id="KW-0812">Transmembrane</keyword>
<proteinExistence type="predicted"/>
<dbReference type="AlphaFoldDB" id="A0A538SA82"/>
<protein>
    <recommendedName>
        <fullName evidence="4">Blue (type 1) copper domain-containing protein</fullName>
    </recommendedName>
</protein>
<accession>A0A538SA82</accession>
<comment type="caution">
    <text evidence="2">The sequence shown here is derived from an EMBL/GenBank/DDBJ whole genome shotgun (WGS) entry which is preliminary data.</text>
</comment>
<dbReference type="EMBL" id="VBOS01000490">
    <property type="protein sequence ID" value="TMQ48246.1"/>
    <property type="molecule type" value="Genomic_DNA"/>
</dbReference>
<evidence type="ECO:0000256" key="1">
    <source>
        <dbReference type="SAM" id="Phobius"/>
    </source>
</evidence>
<keyword evidence="1" id="KW-1133">Transmembrane helix</keyword>
<evidence type="ECO:0008006" key="4">
    <source>
        <dbReference type="Google" id="ProtNLM"/>
    </source>
</evidence>
<sequence>MTIGRDAHQAEIEVFMQRKFVLFRWPIVLLLALAGVMAACSKSDKGTNPMPTTEPFESGDLASNAAKTFVHIFNTSGSFGYRCRHHSSMTGTIVVTAGAGDSVVVSIGDLFFNPSSATIKPGGYARWITGTTTLHTVTRP</sequence>
<feature type="transmembrane region" description="Helical" evidence="1">
    <location>
        <begin position="21"/>
        <end position="39"/>
    </location>
</feature>
<dbReference type="InterPro" id="IPR008972">
    <property type="entry name" value="Cupredoxin"/>
</dbReference>
<dbReference type="Proteomes" id="UP000317716">
    <property type="component" value="Unassembled WGS sequence"/>
</dbReference>
<keyword evidence="1" id="KW-0472">Membrane</keyword>
<evidence type="ECO:0000313" key="3">
    <source>
        <dbReference type="Proteomes" id="UP000317716"/>
    </source>
</evidence>
<name>A0A538SA82_UNCEI</name>
<reference evidence="2 3" key="1">
    <citation type="journal article" date="2019" name="Nat. Microbiol.">
        <title>Mediterranean grassland soil C-N compound turnover is dependent on rainfall and depth, and is mediated by genomically divergent microorganisms.</title>
        <authorList>
            <person name="Diamond S."/>
            <person name="Andeer P.F."/>
            <person name="Li Z."/>
            <person name="Crits-Christoph A."/>
            <person name="Burstein D."/>
            <person name="Anantharaman K."/>
            <person name="Lane K.R."/>
            <person name="Thomas B.C."/>
            <person name="Pan C."/>
            <person name="Northen T.R."/>
            <person name="Banfield J.F."/>
        </authorList>
    </citation>
    <scope>NUCLEOTIDE SEQUENCE [LARGE SCALE GENOMIC DNA]</scope>
    <source>
        <strain evidence="2">WS_2</strain>
    </source>
</reference>
<evidence type="ECO:0000313" key="2">
    <source>
        <dbReference type="EMBL" id="TMQ48246.1"/>
    </source>
</evidence>
<organism evidence="2 3">
    <name type="scientific">Eiseniibacteriota bacterium</name>
    <dbReference type="NCBI Taxonomy" id="2212470"/>
    <lineage>
        <taxon>Bacteria</taxon>
        <taxon>Candidatus Eiseniibacteriota</taxon>
    </lineage>
</organism>
<dbReference type="SUPFAM" id="SSF49503">
    <property type="entry name" value="Cupredoxins"/>
    <property type="match status" value="1"/>
</dbReference>